<keyword evidence="4" id="KW-0479">Metal-binding</keyword>
<keyword evidence="2" id="KW-0031">Aminopeptidase</keyword>
<dbReference type="EMBL" id="CP002032">
    <property type="protein sequence ID" value="ADH60255.1"/>
    <property type="molecule type" value="Genomic_DNA"/>
</dbReference>
<comment type="similarity">
    <text evidence="1 6">Belongs to the peptidase M42 family.</text>
</comment>
<name>A0ABM5LNI0_THEM3</name>
<dbReference type="InterPro" id="IPR051464">
    <property type="entry name" value="Peptidase_M42_aminopept"/>
</dbReference>
<evidence type="ECO:0000313" key="8">
    <source>
        <dbReference type="Proteomes" id="UP000002064"/>
    </source>
</evidence>
<dbReference type="PIRSF" id="PIRSF001123">
    <property type="entry name" value="PepA_GA"/>
    <property type="match status" value="1"/>
</dbReference>
<evidence type="ECO:0000256" key="3">
    <source>
        <dbReference type="ARBA" id="ARBA00022670"/>
    </source>
</evidence>
<dbReference type="GO" id="GO:0008810">
    <property type="term" value="F:cellulase activity"/>
    <property type="evidence" value="ECO:0007669"/>
    <property type="project" value="UniProtKB-EC"/>
</dbReference>
<dbReference type="InterPro" id="IPR008007">
    <property type="entry name" value="Peptidase_M42"/>
</dbReference>
<dbReference type="PANTHER" id="PTHR32481">
    <property type="entry name" value="AMINOPEPTIDASE"/>
    <property type="match status" value="1"/>
</dbReference>
<dbReference type="SUPFAM" id="SSF53187">
    <property type="entry name" value="Zn-dependent exopeptidases"/>
    <property type="match status" value="1"/>
</dbReference>
<evidence type="ECO:0000256" key="1">
    <source>
        <dbReference type="ARBA" id="ARBA00006272"/>
    </source>
</evidence>
<dbReference type="Gene3D" id="3.40.630.10">
    <property type="entry name" value="Zn peptidases"/>
    <property type="match status" value="1"/>
</dbReference>
<reference evidence="7 8" key="1">
    <citation type="submission" date="2010-05" db="EMBL/GenBank/DDBJ databases">
        <title>Complete sequence of Thermoanaerobacter mathranii subsp. mathranii mathranii str. A3.</title>
        <authorList>
            <consortium name="US DOE Joint Genome Institute"/>
            <person name="Lucas S."/>
            <person name="Copeland A."/>
            <person name="Lapidus A."/>
            <person name="Cheng J.-F."/>
            <person name="Bruce D."/>
            <person name="Goodwin L."/>
            <person name="Pitluck S."/>
            <person name="Held B."/>
            <person name="Detter J.C."/>
            <person name="Han C."/>
            <person name="Tapia R."/>
            <person name="Land M."/>
            <person name="Hauser L."/>
            <person name="Kyrpides N."/>
            <person name="Mikhailova N."/>
            <person name="Zhou J."/>
            <person name="Hemme C."/>
            <person name="Woyke T."/>
        </authorList>
    </citation>
    <scope>NUCLEOTIDE SEQUENCE [LARGE SCALE GENOMIC DNA]</scope>
    <source>
        <strain evidence="7 8">A3</strain>
    </source>
</reference>
<protein>
    <submittedName>
        <fullName evidence="7">Cellulase</fullName>
        <ecNumber evidence="7">3.2.1.4</ecNumber>
    </submittedName>
</protein>
<evidence type="ECO:0000256" key="5">
    <source>
        <dbReference type="ARBA" id="ARBA00022801"/>
    </source>
</evidence>
<keyword evidence="3" id="KW-0645">Protease</keyword>
<keyword evidence="8" id="KW-1185">Reference proteome</keyword>
<evidence type="ECO:0000256" key="4">
    <source>
        <dbReference type="ARBA" id="ARBA00022723"/>
    </source>
</evidence>
<dbReference type="Proteomes" id="UP000002064">
    <property type="component" value="Chromosome"/>
</dbReference>
<dbReference type="EC" id="3.2.1.4" evidence="7"/>
<dbReference type="CDD" id="cd05656">
    <property type="entry name" value="M42_Frv"/>
    <property type="match status" value="1"/>
</dbReference>
<organism evidence="7 8">
    <name type="scientific">Thermoanaerobacter mathranii subsp. mathranii (strain DSM 11426 / CCUG 53645 / CIP 108742 / A3)</name>
    <dbReference type="NCBI Taxonomy" id="583358"/>
    <lineage>
        <taxon>Bacteria</taxon>
        <taxon>Bacillati</taxon>
        <taxon>Bacillota</taxon>
        <taxon>Clostridia</taxon>
        <taxon>Thermoanaerobacterales</taxon>
        <taxon>Thermoanaerobacteraceae</taxon>
        <taxon>Thermoanaerobacter</taxon>
    </lineage>
</organism>
<dbReference type="RefSeq" id="WP_012994543.1">
    <property type="nucleotide sequence ID" value="NC_014209.1"/>
</dbReference>
<sequence length="340" mass="37315">MLLKELTDLMGASGDEKEVREKIKEIVKPYVDELYVDKMGNLIACKKGKKEKPKVMLAAHMDEVALMVKSINEDGTLSFSPVGGVDNRILVSKTVKVGEKRVNGVIGAKPIHLQKREEQQKPLDFDALYIDIGATSKEEALKHVSVGDYVYFDANFELLGNGYVKSKALDDRIGCNVLIEILKRDYEYPVCAAFTVQEEVGLRGAGVAAYNIEPDFAIVVEGTVAADVSDSEPHLVSTELGKGPAISLMDRTTLYDKKIINKIVKIAEENGVPYQFRRIASGGNDAGKIHLTKGGIKAIAVSVPCRYIHSFNSVAFLEDFNNTVKLVDLIIKNIAKEALI</sequence>
<proteinExistence type="inferred from homology"/>
<dbReference type="SUPFAM" id="SSF101821">
    <property type="entry name" value="Aminopeptidase/glucanase lid domain"/>
    <property type="match status" value="1"/>
</dbReference>
<accession>A0ABM5LNI0</accession>
<keyword evidence="5 7" id="KW-0378">Hydrolase</keyword>
<evidence type="ECO:0000256" key="6">
    <source>
        <dbReference type="PIRNR" id="PIRNR001123"/>
    </source>
</evidence>
<gene>
    <name evidence="7" type="ordered locus">Tmath_0496</name>
</gene>
<dbReference type="InterPro" id="IPR023367">
    <property type="entry name" value="Peptidase_M42_dom2"/>
</dbReference>
<evidence type="ECO:0000256" key="2">
    <source>
        <dbReference type="ARBA" id="ARBA00022438"/>
    </source>
</evidence>
<dbReference type="Pfam" id="PF05343">
    <property type="entry name" value="Peptidase_M42"/>
    <property type="match status" value="1"/>
</dbReference>
<dbReference type="PANTHER" id="PTHR32481:SF5">
    <property type="entry name" value="ENDOGLUCANASE"/>
    <property type="match status" value="1"/>
</dbReference>
<keyword evidence="7" id="KW-0326">Glycosidase</keyword>
<dbReference type="Gene3D" id="2.40.30.40">
    <property type="entry name" value="Peptidase M42, domain 2"/>
    <property type="match status" value="1"/>
</dbReference>
<evidence type="ECO:0000313" key="7">
    <source>
        <dbReference type="EMBL" id="ADH60255.1"/>
    </source>
</evidence>